<dbReference type="Proteomes" id="UP001175271">
    <property type="component" value="Unassembled WGS sequence"/>
</dbReference>
<keyword evidence="3" id="KW-1185">Reference proteome</keyword>
<dbReference type="PANTHER" id="PTHR47248:SF7">
    <property type="entry name" value="BPTI_KUNITZ INHIBITOR DOMAIN-CONTAINING PROTEIN"/>
    <property type="match status" value="1"/>
</dbReference>
<proteinExistence type="predicted"/>
<protein>
    <recommendedName>
        <fullName evidence="4">WAP domain-containing protein</fullName>
    </recommendedName>
</protein>
<evidence type="ECO:0000313" key="3">
    <source>
        <dbReference type="Proteomes" id="UP001175271"/>
    </source>
</evidence>
<dbReference type="AlphaFoldDB" id="A0AA39HXK1"/>
<reference evidence="2" key="1">
    <citation type="submission" date="2023-06" db="EMBL/GenBank/DDBJ databases">
        <title>Genomic analysis of the entomopathogenic nematode Steinernema hermaphroditum.</title>
        <authorList>
            <person name="Schwarz E.M."/>
            <person name="Heppert J.K."/>
            <person name="Baniya A."/>
            <person name="Schwartz H.T."/>
            <person name="Tan C.-H."/>
            <person name="Antoshechkin I."/>
            <person name="Sternberg P.W."/>
            <person name="Goodrich-Blair H."/>
            <person name="Dillman A.R."/>
        </authorList>
    </citation>
    <scope>NUCLEOTIDE SEQUENCE</scope>
    <source>
        <strain evidence="2">PS9179</strain>
        <tissue evidence="2">Whole animal</tissue>
    </source>
</reference>
<keyword evidence="1" id="KW-0732">Signal</keyword>
<organism evidence="2 3">
    <name type="scientific">Steinernema hermaphroditum</name>
    <dbReference type="NCBI Taxonomy" id="289476"/>
    <lineage>
        <taxon>Eukaryota</taxon>
        <taxon>Metazoa</taxon>
        <taxon>Ecdysozoa</taxon>
        <taxon>Nematoda</taxon>
        <taxon>Chromadorea</taxon>
        <taxon>Rhabditida</taxon>
        <taxon>Tylenchina</taxon>
        <taxon>Panagrolaimomorpha</taxon>
        <taxon>Strongyloidoidea</taxon>
        <taxon>Steinernematidae</taxon>
        <taxon>Steinernema</taxon>
    </lineage>
</organism>
<dbReference type="EMBL" id="JAUCMV010000003">
    <property type="protein sequence ID" value="KAK0413995.1"/>
    <property type="molecule type" value="Genomic_DNA"/>
</dbReference>
<evidence type="ECO:0000313" key="2">
    <source>
        <dbReference type="EMBL" id="KAK0413995.1"/>
    </source>
</evidence>
<sequence>MFVRSALVGLCVVALAFCANVQKFAPNSDWETCFGFIQNDPKTDQFGFVSLEECSERAKTLKMGGKICTGPFDNVSPKPKKGADLLPGQSCDDLVCPPKTHYCVRGMVAVCCNKENEKLKEQGLAEKCPDGKKAAGIGKGADFKAIVGKTCDDLMCGKSEKCVQVNKYFAKCCAAK</sequence>
<gene>
    <name evidence="2" type="ORF">QR680_007098</name>
</gene>
<dbReference type="InterPro" id="IPR052861">
    <property type="entry name" value="BPTI/Kunitz_domain"/>
</dbReference>
<evidence type="ECO:0000256" key="1">
    <source>
        <dbReference type="SAM" id="SignalP"/>
    </source>
</evidence>
<evidence type="ECO:0008006" key="4">
    <source>
        <dbReference type="Google" id="ProtNLM"/>
    </source>
</evidence>
<feature type="chain" id="PRO_5041390983" description="WAP domain-containing protein" evidence="1">
    <location>
        <begin position="19"/>
        <end position="176"/>
    </location>
</feature>
<comment type="caution">
    <text evidence="2">The sequence shown here is derived from an EMBL/GenBank/DDBJ whole genome shotgun (WGS) entry which is preliminary data.</text>
</comment>
<name>A0AA39HXK1_9BILA</name>
<dbReference type="PANTHER" id="PTHR47248">
    <property type="entry name" value="PROTEIN CBG06772"/>
    <property type="match status" value="1"/>
</dbReference>
<accession>A0AA39HXK1</accession>
<feature type="signal peptide" evidence="1">
    <location>
        <begin position="1"/>
        <end position="18"/>
    </location>
</feature>